<evidence type="ECO:0000313" key="8">
    <source>
        <dbReference type="EMBL" id="OGE94649.1"/>
    </source>
</evidence>
<dbReference type="STRING" id="1817841.A3B10_00660"/>
<gene>
    <name evidence="8" type="ORF">A3B10_00660</name>
</gene>
<keyword evidence="6" id="KW-0456">Lyase</keyword>
<protein>
    <recommendedName>
        <fullName evidence="4">dTDP-glucose 4,6-dehydratase</fullName>
        <ecNumber evidence="4">4.2.1.46</ecNumber>
    </recommendedName>
</protein>
<organism evidence="8 9">
    <name type="scientific">Candidatus Doudnabacteria bacterium RIFCSPLOWO2_01_FULL_44_21</name>
    <dbReference type="NCBI Taxonomy" id="1817841"/>
    <lineage>
        <taxon>Bacteria</taxon>
        <taxon>Candidatus Doudnaibacteriota</taxon>
    </lineage>
</organism>
<dbReference type="InterPro" id="IPR005888">
    <property type="entry name" value="dTDP_Gluc_deHydtase"/>
</dbReference>
<proteinExistence type="inferred from homology"/>
<reference evidence="8 9" key="1">
    <citation type="journal article" date="2016" name="Nat. Commun.">
        <title>Thousands of microbial genomes shed light on interconnected biogeochemical processes in an aquifer system.</title>
        <authorList>
            <person name="Anantharaman K."/>
            <person name="Brown C.T."/>
            <person name="Hug L.A."/>
            <person name="Sharon I."/>
            <person name="Castelle C.J."/>
            <person name="Probst A.J."/>
            <person name="Thomas B.C."/>
            <person name="Singh A."/>
            <person name="Wilkins M.J."/>
            <person name="Karaoz U."/>
            <person name="Brodie E.L."/>
            <person name="Williams K.H."/>
            <person name="Hubbard S.S."/>
            <person name="Banfield J.F."/>
        </authorList>
    </citation>
    <scope>NUCLEOTIDE SEQUENCE [LARGE SCALE GENOMIC DNA]</scope>
</reference>
<dbReference type="Gene3D" id="3.90.25.10">
    <property type="entry name" value="UDP-galactose 4-epimerase, domain 1"/>
    <property type="match status" value="1"/>
</dbReference>
<dbReference type="FunFam" id="3.40.50.720:FF:000304">
    <property type="entry name" value="UDP-glucose 4,6-dehydratase"/>
    <property type="match status" value="1"/>
</dbReference>
<evidence type="ECO:0000256" key="1">
    <source>
        <dbReference type="ARBA" id="ARBA00001539"/>
    </source>
</evidence>
<evidence type="ECO:0000256" key="5">
    <source>
        <dbReference type="ARBA" id="ARBA00023027"/>
    </source>
</evidence>
<dbReference type="EMBL" id="MFFB01000012">
    <property type="protein sequence ID" value="OGE94649.1"/>
    <property type="molecule type" value="Genomic_DNA"/>
</dbReference>
<dbReference type="CDD" id="cd05246">
    <property type="entry name" value="dTDP_GD_SDR_e"/>
    <property type="match status" value="1"/>
</dbReference>
<comment type="caution">
    <text evidence="8">The sequence shown here is derived from an EMBL/GenBank/DDBJ whole genome shotgun (WGS) entry which is preliminary data.</text>
</comment>
<dbReference type="GO" id="GO:0008460">
    <property type="term" value="F:dTDP-glucose 4,6-dehydratase activity"/>
    <property type="evidence" value="ECO:0007669"/>
    <property type="project" value="UniProtKB-EC"/>
</dbReference>
<evidence type="ECO:0000256" key="4">
    <source>
        <dbReference type="ARBA" id="ARBA00011990"/>
    </source>
</evidence>
<dbReference type="InterPro" id="IPR036291">
    <property type="entry name" value="NAD(P)-bd_dom_sf"/>
</dbReference>
<dbReference type="GO" id="GO:0009225">
    <property type="term" value="P:nucleotide-sugar metabolic process"/>
    <property type="evidence" value="ECO:0007669"/>
    <property type="project" value="InterPro"/>
</dbReference>
<feature type="domain" description="NAD(P)-binding" evidence="7">
    <location>
        <begin position="4"/>
        <end position="305"/>
    </location>
</feature>
<comment type="catalytic activity">
    <reaction evidence="1">
        <text>dTDP-alpha-D-glucose = dTDP-4-dehydro-6-deoxy-alpha-D-glucose + H2O</text>
        <dbReference type="Rhea" id="RHEA:17221"/>
        <dbReference type="ChEBI" id="CHEBI:15377"/>
        <dbReference type="ChEBI" id="CHEBI:57477"/>
        <dbReference type="ChEBI" id="CHEBI:57649"/>
        <dbReference type="EC" id="4.2.1.46"/>
    </reaction>
</comment>
<evidence type="ECO:0000256" key="3">
    <source>
        <dbReference type="ARBA" id="ARBA00008178"/>
    </source>
</evidence>
<sequence>MRYLITGGAGFIGSNFIHFLFAKNPDCEIVNLDKLTYAGNLDNLKDIENNPRYKFVKGDIADPNAANLLVADCDVVVNFAAETHVDRSIMGPAEFIQTNVVGTQVLLDACVKNQKRFHHISTDEVFGDLKVGGKEKFTENTPYNPSSPYSASKAASDHLVRAYVRTYGLPATISNCSNNYGSYQYTEKFIPLMITNALANKKLPVYGDGLNVRDWIHVDDHNAAVDLVIQKGKIGETYLIGGNNEMANIDVVKMILKILGKPESLIEFVTDRKGHDRRYAIDSSKIERELGWKREIEFEAGLQKTIIWYKDFYRL</sequence>
<dbReference type="Gene3D" id="3.40.50.720">
    <property type="entry name" value="NAD(P)-binding Rossmann-like Domain"/>
    <property type="match status" value="1"/>
</dbReference>
<evidence type="ECO:0000259" key="7">
    <source>
        <dbReference type="Pfam" id="PF16363"/>
    </source>
</evidence>
<dbReference type="InterPro" id="IPR016040">
    <property type="entry name" value="NAD(P)-bd_dom"/>
</dbReference>
<dbReference type="PANTHER" id="PTHR43000">
    <property type="entry name" value="DTDP-D-GLUCOSE 4,6-DEHYDRATASE-RELATED"/>
    <property type="match status" value="1"/>
</dbReference>
<comment type="cofactor">
    <cofactor evidence="2">
        <name>NAD(+)</name>
        <dbReference type="ChEBI" id="CHEBI:57540"/>
    </cofactor>
</comment>
<dbReference type="AlphaFoldDB" id="A0A1F5PXL1"/>
<evidence type="ECO:0000256" key="6">
    <source>
        <dbReference type="ARBA" id="ARBA00023239"/>
    </source>
</evidence>
<evidence type="ECO:0000256" key="2">
    <source>
        <dbReference type="ARBA" id="ARBA00001911"/>
    </source>
</evidence>
<dbReference type="EC" id="4.2.1.46" evidence="4"/>
<dbReference type="Proteomes" id="UP000177281">
    <property type="component" value="Unassembled WGS sequence"/>
</dbReference>
<name>A0A1F5PXL1_9BACT</name>
<keyword evidence="5" id="KW-0520">NAD</keyword>
<dbReference type="SUPFAM" id="SSF51735">
    <property type="entry name" value="NAD(P)-binding Rossmann-fold domains"/>
    <property type="match status" value="1"/>
</dbReference>
<dbReference type="Pfam" id="PF16363">
    <property type="entry name" value="GDP_Man_Dehyd"/>
    <property type="match status" value="1"/>
</dbReference>
<evidence type="ECO:0000313" key="9">
    <source>
        <dbReference type="Proteomes" id="UP000177281"/>
    </source>
</evidence>
<comment type="similarity">
    <text evidence="3">Belongs to the NAD(P)-dependent epimerase/dehydratase family. dTDP-glucose dehydratase subfamily.</text>
</comment>
<accession>A0A1F5PXL1</accession>
<dbReference type="NCBIfam" id="TIGR01181">
    <property type="entry name" value="dTDP_gluc_dehyt"/>
    <property type="match status" value="1"/>
</dbReference>